<dbReference type="Proteomes" id="UP001209694">
    <property type="component" value="Unassembled WGS sequence"/>
</dbReference>
<reference evidence="1" key="3">
    <citation type="submission" date="2022-06" db="EMBL/GenBank/DDBJ databases">
        <title>Leptospira isolates from biofilms formed at urban environments.</title>
        <authorList>
            <person name="Ribeiro P.S."/>
            <person name="Sousa T."/>
            <person name="Carvalho N."/>
            <person name="Aburjaile F."/>
            <person name="Neves F."/>
            <person name="Oliveira D."/>
            <person name="Blanco L."/>
            <person name="Lima J."/>
            <person name="Costa F."/>
            <person name="Brenig B."/>
            <person name="Soares S."/>
            <person name="Ramos R."/>
            <person name="Goes-Neto A."/>
            <person name="Matiuzzi M."/>
            <person name="Azevedo V."/>
            <person name="Ristow P."/>
        </authorList>
    </citation>
    <scope>NUCLEOTIDE SEQUENCE</scope>
    <source>
        <strain evidence="1">VSF7</strain>
    </source>
</reference>
<comment type="caution">
    <text evidence="1">The sequence shown here is derived from an EMBL/GenBank/DDBJ whole genome shotgun (WGS) entry which is preliminary data.</text>
</comment>
<evidence type="ECO:0000313" key="4">
    <source>
        <dbReference type="Proteomes" id="UP001209694"/>
    </source>
</evidence>
<accession>A0A2N0AU06</accession>
<dbReference type="EMBL" id="RQGI01000009">
    <property type="protein sequence ID" value="TGL74282.1"/>
    <property type="molecule type" value="Genomic_DNA"/>
</dbReference>
<reference evidence="3" key="2">
    <citation type="journal article" date="2019" name="PLoS Negl. Trop. Dis.">
        <title>Revisiting the worldwide diversity of Leptospira species in the environment.</title>
        <authorList>
            <person name="Vincent A.T."/>
            <person name="Schiettekatte O."/>
            <person name="Bourhy P."/>
            <person name="Veyrier F.J."/>
            <person name="Picardeau M."/>
        </authorList>
    </citation>
    <scope>NUCLEOTIDE SEQUENCE [LARGE SCALE GENOMIC DNA]</scope>
    <source>
        <strain evidence="3">201702449</strain>
    </source>
</reference>
<organism evidence="1 4">
    <name type="scientific">Leptospira levettii</name>
    <dbReference type="NCBI Taxonomy" id="2023178"/>
    <lineage>
        <taxon>Bacteria</taxon>
        <taxon>Pseudomonadati</taxon>
        <taxon>Spirochaetota</taxon>
        <taxon>Spirochaetia</taxon>
        <taxon>Leptospirales</taxon>
        <taxon>Leptospiraceae</taxon>
        <taxon>Leptospira</taxon>
    </lineage>
</organism>
<dbReference type="GeneID" id="93340691"/>
<proteinExistence type="predicted"/>
<evidence type="ECO:0000313" key="3">
    <source>
        <dbReference type="Proteomes" id="UP000297352"/>
    </source>
</evidence>
<keyword evidence="3" id="KW-1185">Reference proteome</keyword>
<evidence type="ECO:0000313" key="2">
    <source>
        <dbReference type="EMBL" id="TGL74282.1"/>
    </source>
</evidence>
<name>A0A2N0AU06_9LEPT</name>
<evidence type="ECO:0000313" key="1">
    <source>
        <dbReference type="EMBL" id="MCW7514039.1"/>
    </source>
</evidence>
<dbReference type="RefSeq" id="WP_100725679.1">
    <property type="nucleotide sequence ID" value="NZ_JAMQPS010000001.1"/>
</dbReference>
<sequence>MDENIVELNIAIGGISKELLDVQKALDAYREKQLRKEAIDEEAIVFVTKAERVIEKAESGELQLTPDQIRRIKSNLVKILNRLHT</sequence>
<gene>
    <name evidence="2" type="ORF">EHQ60_02830</name>
    <name evidence="1" type="ORF">ND810_02645</name>
</gene>
<protein>
    <submittedName>
        <fullName evidence="1">Uncharacterized protein</fullName>
    </submittedName>
</protein>
<dbReference type="Proteomes" id="UP000297352">
    <property type="component" value="Unassembled WGS sequence"/>
</dbReference>
<dbReference type="EMBL" id="JAMQQD010000001">
    <property type="protein sequence ID" value="MCW7514039.1"/>
    <property type="molecule type" value="Genomic_DNA"/>
</dbReference>
<reference evidence="2" key="1">
    <citation type="submission" date="2018-10" db="EMBL/GenBank/DDBJ databases">
        <authorList>
            <person name="Vincent A.T."/>
            <person name="Schiettekatte O."/>
            <person name="Bourhy P."/>
            <person name="Veyrier F.J."/>
            <person name="Picardeau M."/>
        </authorList>
    </citation>
    <scope>NUCLEOTIDE SEQUENCE</scope>
    <source>
        <strain evidence="2">201702449</strain>
    </source>
</reference>
<dbReference type="AlphaFoldDB" id="A0A2N0AU06"/>